<feature type="chain" id="PRO_5001574594" evidence="1">
    <location>
        <begin position="19"/>
        <end position="101"/>
    </location>
</feature>
<evidence type="ECO:0000313" key="2">
    <source>
        <dbReference type="EMBL" id="KDB23261.1"/>
    </source>
</evidence>
<reference evidence="2 3" key="1">
    <citation type="submission" date="2014-02" db="EMBL/GenBank/DDBJ databases">
        <title>The Genome Sequence of Trichophyton interdigitale MR816.</title>
        <authorList>
            <consortium name="The Broad Institute Genomics Platform"/>
            <person name="Cuomo C.A."/>
            <person name="White T.C."/>
            <person name="Graser Y."/>
            <person name="Martinez-Rossi N."/>
            <person name="Heitman J."/>
            <person name="Young S.K."/>
            <person name="Zeng Q."/>
            <person name="Gargeya S."/>
            <person name="Abouelleil A."/>
            <person name="Alvarado L."/>
            <person name="Chapman S.B."/>
            <person name="Gainer-Dewar J."/>
            <person name="Goldberg J."/>
            <person name="Griggs A."/>
            <person name="Gujja S."/>
            <person name="Hansen M."/>
            <person name="Howarth C."/>
            <person name="Imamovic A."/>
            <person name="Larimer J."/>
            <person name="Martinez D."/>
            <person name="Murphy C."/>
            <person name="Pearson M.D."/>
            <person name="Persinoti G."/>
            <person name="Poon T."/>
            <person name="Priest M."/>
            <person name="Roberts A.D."/>
            <person name="Saif S."/>
            <person name="Shea T.D."/>
            <person name="Sykes S.N."/>
            <person name="Wortman J."/>
            <person name="Nusbaum C."/>
            <person name="Birren B."/>
        </authorList>
    </citation>
    <scope>NUCLEOTIDE SEQUENCE [LARGE SCALE GENOMIC DNA]</scope>
    <source>
        <strain evidence="2 3">MR816</strain>
    </source>
</reference>
<dbReference type="EMBL" id="AOKY01000313">
    <property type="protein sequence ID" value="KDB23261.1"/>
    <property type="molecule type" value="Genomic_DNA"/>
</dbReference>
<evidence type="ECO:0000313" key="3">
    <source>
        <dbReference type="Proteomes" id="UP000024533"/>
    </source>
</evidence>
<protein>
    <submittedName>
        <fullName evidence="2">Uncharacterized protein</fullName>
    </submittedName>
</protein>
<accession>A0A059J5W8</accession>
<evidence type="ECO:0000256" key="1">
    <source>
        <dbReference type="SAM" id="SignalP"/>
    </source>
</evidence>
<keyword evidence="1" id="KW-0732">Signal</keyword>
<dbReference type="Proteomes" id="UP000024533">
    <property type="component" value="Unassembled WGS sequence"/>
</dbReference>
<comment type="caution">
    <text evidence="2">The sequence shown here is derived from an EMBL/GenBank/DDBJ whole genome shotgun (WGS) entry which is preliminary data.</text>
</comment>
<feature type="signal peptide" evidence="1">
    <location>
        <begin position="1"/>
        <end position="18"/>
    </location>
</feature>
<dbReference type="HOGENOM" id="CLU_2293699_0_0_1"/>
<organism evidence="2 3">
    <name type="scientific">Trichophyton interdigitale (strain MR816)</name>
    <dbReference type="NCBI Taxonomy" id="1215338"/>
    <lineage>
        <taxon>Eukaryota</taxon>
        <taxon>Fungi</taxon>
        <taxon>Dikarya</taxon>
        <taxon>Ascomycota</taxon>
        <taxon>Pezizomycotina</taxon>
        <taxon>Eurotiomycetes</taxon>
        <taxon>Eurotiomycetidae</taxon>
        <taxon>Onygenales</taxon>
        <taxon>Arthrodermataceae</taxon>
        <taxon>Trichophyton</taxon>
    </lineage>
</organism>
<gene>
    <name evidence="2" type="ORF">H109_04859</name>
</gene>
<name>A0A059J5W8_TRIIM</name>
<dbReference type="AlphaFoldDB" id="A0A059J5W8"/>
<sequence>MSQEIFAFFLCALLFTPGKLPPDISPLGPFGHIRFPRISADVKSPDPPESDTSILSATSSCASPGAVIRHDEAKPTVHEMAEGPHNPQSLLALVSLPTILH</sequence>
<proteinExistence type="predicted"/>
<keyword evidence="3" id="KW-1185">Reference proteome</keyword>